<comment type="caution">
    <text evidence="1">The sequence shown here is derived from an EMBL/GenBank/DDBJ whole genome shotgun (WGS) entry which is preliminary data.</text>
</comment>
<reference evidence="1" key="1">
    <citation type="submission" date="2021-03" db="EMBL/GenBank/DDBJ databases">
        <title>Draft genome sequence of rust myrtle Austropuccinia psidii MF-1, a brazilian biotype.</title>
        <authorList>
            <person name="Quecine M.C."/>
            <person name="Pachon D.M.R."/>
            <person name="Bonatelli M.L."/>
            <person name="Correr F.H."/>
            <person name="Franceschini L.M."/>
            <person name="Leite T.F."/>
            <person name="Margarido G.R.A."/>
            <person name="Almeida C.A."/>
            <person name="Ferrarezi J.A."/>
            <person name="Labate C.A."/>
        </authorList>
    </citation>
    <scope>NUCLEOTIDE SEQUENCE</scope>
    <source>
        <strain evidence="1">MF-1</strain>
    </source>
</reference>
<evidence type="ECO:0000313" key="2">
    <source>
        <dbReference type="Proteomes" id="UP000765509"/>
    </source>
</evidence>
<sequence length="112" mass="12762">SHPAASASDLISQHLLFFHLKLLSLPHFRSLLPQPKQRYSQPSMKSMAIFCLIFYQSGRRGGARGNSGIITKQLNSTSIYLTPAALESKHPHLPFKKLKYFARPMQYFPFID</sequence>
<protein>
    <submittedName>
        <fullName evidence="1">Uncharacterized protein</fullName>
    </submittedName>
</protein>
<dbReference type="Proteomes" id="UP000765509">
    <property type="component" value="Unassembled WGS sequence"/>
</dbReference>
<proteinExistence type="predicted"/>
<gene>
    <name evidence="1" type="ORF">O181_133915</name>
</gene>
<organism evidence="1 2">
    <name type="scientific">Austropuccinia psidii MF-1</name>
    <dbReference type="NCBI Taxonomy" id="1389203"/>
    <lineage>
        <taxon>Eukaryota</taxon>
        <taxon>Fungi</taxon>
        <taxon>Dikarya</taxon>
        <taxon>Basidiomycota</taxon>
        <taxon>Pucciniomycotina</taxon>
        <taxon>Pucciniomycetes</taxon>
        <taxon>Pucciniales</taxon>
        <taxon>Sphaerophragmiaceae</taxon>
        <taxon>Austropuccinia</taxon>
    </lineage>
</organism>
<evidence type="ECO:0000313" key="1">
    <source>
        <dbReference type="EMBL" id="MBW0594200.1"/>
    </source>
</evidence>
<dbReference type="AlphaFoldDB" id="A0A9Q3QDU4"/>
<accession>A0A9Q3QDU4</accession>
<name>A0A9Q3QDU4_9BASI</name>
<dbReference type="EMBL" id="AVOT02158992">
    <property type="protein sequence ID" value="MBW0594200.1"/>
    <property type="molecule type" value="Genomic_DNA"/>
</dbReference>
<keyword evidence="2" id="KW-1185">Reference proteome</keyword>
<feature type="non-terminal residue" evidence="1">
    <location>
        <position position="1"/>
    </location>
</feature>